<evidence type="ECO:0000256" key="2">
    <source>
        <dbReference type="SAM" id="SignalP"/>
    </source>
</evidence>
<feature type="signal peptide" evidence="2">
    <location>
        <begin position="1"/>
        <end position="23"/>
    </location>
</feature>
<feature type="compositionally biased region" description="Basic and acidic residues" evidence="1">
    <location>
        <begin position="52"/>
        <end position="61"/>
    </location>
</feature>
<feature type="compositionally biased region" description="Basic residues" evidence="1">
    <location>
        <begin position="62"/>
        <end position="72"/>
    </location>
</feature>
<evidence type="ECO:0000313" key="3">
    <source>
        <dbReference type="EMBL" id="JAC27242.1"/>
    </source>
</evidence>
<reference evidence="3" key="1">
    <citation type="submission" date="2014-03" db="EMBL/GenBank/DDBJ databases">
        <title>The sialotranscriptome of Amblyomma triste, Amblyomma parvum and Amblyomma cajennense ticks, uncovered by 454-based RNA-seq.</title>
        <authorList>
            <person name="Garcia G.R."/>
            <person name="Gardinassi L.G."/>
            <person name="Ribeiro J.M."/>
            <person name="Anatrielo E."/>
            <person name="Ferreira B.R."/>
            <person name="Moreira H.N."/>
            <person name="Mafra C."/>
            <person name="Olegario M.M."/>
            <person name="Szabo P.J."/>
            <person name="Miranda-Santos I.K."/>
            <person name="Maruyama S.R."/>
        </authorList>
    </citation>
    <scope>NUCLEOTIDE SEQUENCE</scope>
    <source>
        <strain evidence="3">Araguapaz</strain>
        <tissue evidence="3">Salivary glands</tissue>
    </source>
</reference>
<organism evidence="3">
    <name type="scientific">Amblyomma parvum</name>
    <name type="common">South American tick</name>
    <dbReference type="NCBI Taxonomy" id="251391"/>
    <lineage>
        <taxon>Eukaryota</taxon>
        <taxon>Metazoa</taxon>
        <taxon>Ecdysozoa</taxon>
        <taxon>Arthropoda</taxon>
        <taxon>Chelicerata</taxon>
        <taxon>Arachnida</taxon>
        <taxon>Acari</taxon>
        <taxon>Parasitiformes</taxon>
        <taxon>Ixodida</taxon>
        <taxon>Ixodoidea</taxon>
        <taxon>Ixodidae</taxon>
        <taxon>Amblyomminae</taxon>
        <taxon>Amblyomma</taxon>
    </lineage>
</organism>
<accession>A0A023G0C1</accession>
<protein>
    <submittedName>
        <fullName evidence="3">Putative secreted protein</fullName>
    </submittedName>
</protein>
<dbReference type="EMBL" id="GBBL01000078">
    <property type="protein sequence ID" value="JAC27242.1"/>
    <property type="molecule type" value="mRNA"/>
</dbReference>
<sequence length="170" mass="19091">MKVSAVFMLGLVLLPQIDNSVSQERIKDLTSDTHAMQVKGYGSAKHPTPSFESRKGTDGQRKGKGRGNRNRDKLKLKHWNVTVLQDGQNVTYLTLGNNTLQFMGNWSLHIPCLAPCSVNHPSRCTRRRRFNCTCVPRNDEWGRDVGICAMQNVPLGSDQYGRTTAFMPKT</sequence>
<proteinExistence type="evidence at transcript level"/>
<feature type="chain" id="PRO_5001516364" evidence="2">
    <location>
        <begin position="24"/>
        <end position="170"/>
    </location>
</feature>
<keyword evidence="2" id="KW-0732">Signal</keyword>
<evidence type="ECO:0000256" key="1">
    <source>
        <dbReference type="SAM" id="MobiDB-lite"/>
    </source>
</evidence>
<feature type="region of interest" description="Disordered" evidence="1">
    <location>
        <begin position="32"/>
        <end position="72"/>
    </location>
</feature>
<dbReference type="AlphaFoldDB" id="A0A023G0C1"/>
<name>A0A023G0C1_AMBPA</name>